<dbReference type="PANTHER" id="PTHR34066">
    <property type="entry name" value="GROWTH FACTOR 2"/>
    <property type="match status" value="1"/>
</dbReference>
<evidence type="ECO:0000256" key="2">
    <source>
        <dbReference type="SAM" id="SignalP"/>
    </source>
</evidence>
<dbReference type="OrthoDB" id="20835at2759"/>
<dbReference type="Proteomes" id="UP000612746">
    <property type="component" value="Unassembled WGS sequence"/>
</dbReference>
<gene>
    <name evidence="3" type="ORF">INT44_008746</name>
</gene>
<evidence type="ECO:0000313" key="3">
    <source>
        <dbReference type="EMBL" id="KAG2173394.1"/>
    </source>
</evidence>
<organism evidence="3 4">
    <name type="scientific">Umbelopsis vinacea</name>
    <dbReference type="NCBI Taxonomy" id="44442"/>
    <lineage>
        <taxon>Eukaryota</taxon>
        <taxon>Fungi</taxon>
        <taxon>Fungi incertae sedis</taxon>
        <taxon>Mucoromycota</taxon>
        <taxon>Mucoromycotina</taxon>
        <taxon>Umbelopsidomycetes</taxon>
        <taxon>Umbelopsidales</taxon>
        <taxon>Umbelopsidaceae</taxon>
        <taxon>Umbelopsis</taxon>
    </lineage>
</organism>
<dbReference type="Pfam" id="PF08576">
    <property type="entry name" value="DUF1764"/>
    <property type="match status" value="1"/>
</dbReference>
<feature type="signal peptide" evidence="2">
    <location>
        <begin position="1"/>
        <end position="17"/>
    </location>
</feature>
<feature type="chain" id="PRO_5034803967" evidence="2">
    <location>
        <begin position="18"/>
        <end position="184"/>
    </location>
</feature>
<name>A0A8H7UBD2_9FUNG</name>
<reference evidence="3" key="1">
    <citation type="submission" date="2020-12" db="EMBL/GenBank/DDBJ databases">
        <title>Metabolic potential, ecology and presence of endohyphal bacteria is reflected in genomic diversity of Mucoromycotina.</title>
        <authorList>
            <person name="Muszewska A."/>
            <person name="Okrasinska A."/>
            <person name="Steczkiewicz K."/>
            <person name="Drgas O."/>
            <person name="Orlowska M."/>
            <person name="Perlinska-Lenart U."/>
            <person name="Aleksandrzak-Piekarczyk T."/>
            <person name="Szatraj K."/>
            <person name="Zielenkiewicz U."/>
            <person name="Pilsyk S."/>
            <person name="Malc E."/>
            <person name="Mieczkowski P."/>
            <person name="Kruszewska J.S."/>
            <person name="Biernat P."/>
            <person name="Pawlowska J."/>
        </authorList>
    </citation>
    <scope>NUCLEOTIDE SEQUENCE</scope>
    <source>
        <strain evidence="3">WA0000051536</strain>
    </source>
</reference>
<dbReference type="InterPro" id="IPR013885">
    <property type="entry name" value="DUF1764_euk"/>
</dbReference>
<keyword evidence="4" id="KW-1185">Reference proteome</keyword>
<feature type="region of interest" description="Disordered" evidence="1">
    <location>
        <begin position="94"/>
        <end position="126"/>
    </location>
</feature>
<protein>
    <submittedName>
        <fullName evidence="3">Uncharacterized protein</fullName>
    </submittedName>
</protein>
<dbReference type="AlphaFoldDB" id="A0A8H7UBD2"/>
<evidence type="ECO:0000256" key="1">
    <source>
        <dbReference type="SAM" id="MobiDB-lite"/>
    </source>
</evidence>
<feature type="region of interest" description="Disordered" evidence="1">
    <location>
        <begin position="53"/>
        <end position="80"/>
    </location>
</feature>
<dbReference type="EMBL" id="JAEPRA010000019">
    <property type="protein sequence ID" value="KAG2173394.1"/>
    <property type="molecule type" value="Genomic_DNA"/>
</dbReference>
<comment type="caution">
    <text evidence="3">The sequence shown here is derived from an EMBL/GenBank/DDBJ whole genome shotgun (WGS) entry which is preliminary data.</text>
</comment>
<proteinExistence type="predicted"/>
<sequence length="184" mass="19971">MSGVLYTFCYLLLTVSAATTSQPKASSEIDDIFSKKKPAGEIDDIFAKKHVEQKATDGASTASSSQKSGKEGDEDQADDSQAVQEVVFAELAAVKASKKRASQPKIADDDGFGDSRGKKSKRTTDDGYPLYDVKELNIGLGGDTPECPFDCKCCKFKIFSFSFHCSMFVGKMTDRVPDYLPIGF</sequence>
<feature type="compositionally biased region" description="Polar residues" evidence="1">
    <location>
        <begin position="58"/>
        <end position="67"/>
    </location>
</feature>
<dbReference type="PANTHER" id="PTHR34066:SF1">
    <property type="entry name" value="DUF1764 FAMILY PROTEIN"/>
    <property type="match status" value="1"/>
</dbReference>
<evidence type="ECO:0000313" key="4">
    <source>
        <dbReference type="Proteomes" id="UP000612746"/>
    </source>
</evidence>
<keyword evidence="2" id="KW-0732">Signal</keyword>
<accession>A0A8H7UBD2</accession>
<feature type="compositionally biased region" description="Basic and acidic residues" evidence="1">
    <location>
        <begin position="113"/>
        <end position="125"/>
    </location>
</feature>